<feature type="region of interest" description="Disordered" evidence="1">
    <location>
        <begin position="406"/>
        <end position="436"/>
    </location>
</feature>
<evidence type="ECO:0000313" key="4">
    <source>
        <dbReference type="Proteomes" id="UP000799428"/>
    </source>
</evidence>
<reference evidence="3" key="1">
    <citation type="journal article" date="2020" name="Stud. Mycol.">
        <title>101 Dothideomycetes genomes: a test case for predicting lifestyles and emergence of pathogens.</title>
        <authorList>
            <person name="Haridas S."/>
            <person name="Albert R."/>
            <person name="Binder M."/>
            <person name="Bloem J."/>
            <person name="Labutti K."/>
            <person name="Salamov A."/>
            <person name="Andreopoulos B."/>
            <person name="Baker S."/>
            <person name="Barry K."/>
            <person name="Bills G."/>
            <person name="Bluhm B."/>
            <person name="Cannon C."/>
            <person name="Castanera R."/>
            <person name="Culley D."/>
            <person name="Daum C."/>
            <person name="Ezra D."/>
            <person name="Gonzalez J."/>
            <person name="Henrissat B."/>
            <person name="Kuo A."/>
            <person name="Liang C."/>
            <person name="Lipzen A."/>
            <person name="Lutzoni F."/>
            <person name="Magnuson J."/>
            <person name="Mondo S."/>
            <person name="Nolan M."/>
            <person name="Ohm R."/>
            <person name="Pangilinan J."/>
            <person name="Park H.-J."/>
            <person name="Ramirez L."/>
            <person name="Alfaro M."/>
            <person name="Sun H."/>
            <person name="Tritt A."/>
            <person name="Yoshinaga Y."/>
            <person name="Zwiers L.-H."/>
            <person name="Turgeon B."/>
            <person name="Goodwin S."/>
            <person name="Spatafora J."/>
            <person name="Crous P."/>
            <person name="Grigoriev I."/>
        </authorList>
    </citation>
    <scope>NUCLEOTIDE SEQUENCE</scope>
    <source>
        <strain evidence="3">CBS 279.74</strain>
    </source>
</reference>
<accession>A0A6G1K1V3</accession>
<keyword evidence="4" id="KW-1185">Reference proteome</keyword>
<proteinExistence type="predicted"/>
<organism evidence="3 4">
    <name type="scientific">Pleomassaria siparia CBS 279.74</name>
    <dbReference type="NCBI Taxonomy" id="1314801"/>
    <lineage>
        <taxon>Eukaryota</taxon>
        <taxon>Fungi</taxon>
        <taxon>Dikarya</taxon>
        <taxon>Ascomycota</taxon>
        <taxon>Pezizomycotina</taxon>
        <taxon>Dothideomycetes</taxon>
        <taxon>Pleosporomycetidae</taxon>
        <taxon>Pleosporales</taxon>
        <taxon>Pleomassariaceae</taxon>
        <taxon>Pleomassaria</taxon>
    </lineage>
</organism>
<name>A0A6G1K1V3_9PLEO</name>
<dbReference type="AlphaFoldDB" id="A0A6G1K1V3"/>
<evidence type="ECO:0000313" key="3">
    <source>
        <dbReference type="EMBL" id="KAF2706849.1"/>
    </source>
</evidence>
<evidence type="ECO:0000256" key="1">
    <source>
        <dbReference type="SAM" id="MobiDB-lite"/>
    </source>
</evidence>
<feature type="domain" description="DUF7905" evidence="2">
    <location>
        <begin position="285"/>
        <end position="614"/>
    </location>
</feature>
<gene>
    <name evidence="3" type="ORF">K504DRAFT_385688</name>
</gene>
<dbReference type="OrthoDB" id="4739136at2759"/>
<dbReference type="Proteomes" id="UP000799428">
    <property type="component" value="Unassembled WGS sequence"/>
</dbReference>
<sequence>MGENTGLTPDRKFTHTGKKPNRVITVPQDFGSRYNHRDLKRIISSWNISPDCEVVPYSQNGKLVRFGIFGAGSKLDETVRAVNKWIEHAMTKSTASSTWAKLPAFEHNKWYESMLREDENERKQKFKNPKPEEGEYIDQVFQVEVEWPQELLDGDLLITPRDAFGNKLERLDSIRTDCEVYITLLTNHPGYPKWQVEISGYDAEHILAGEEHYRNVVQKICTQKFRGDDKANITLDQNEGNIVVLEPAATWWPRKALKIVPRLLPAPMSDDPGTFRRTELHWSQFQMIEDHIRQSLEDVRYERGSYDFTIRYGCIALSKSENAEIKVGEQYAMEQFRMGINGKIGCHIAKWLFDQDQGVQLLARIMKSNQLLEPTKTSGGGLLGFTPSTLEQTRPTFRGTWVLHNPDSASAEDMRPFPRHPGRHTPNDSKGTAPKLAPPNLIVVQIDWTEDESGLFEKMSPMFYKLKPGISSPSERMDFNLLELGESKGWHFGLESMTNVPKSTLPPTITGFAEKVKMKPGCSINPSSTEAFAQWPSSPSYKLEMSRLDKIYTFDITKMGYQVEVLAMWYPRETVPSWGLRVRHKHWPIYLGVLEQLRPGRGVDFGDTVETFLPSNGVTSTDQQDKEVEDLGLQKLDIENNNSARIAPARDGIRKLVNKLMQLSDIINGSDAYASAESDDLSPPIVKNEK</sequence>
<evidence type="ECO:0000259" key="2">
    <source>
        <dbReference type="Pfam" id="PF25482"/>
    </source>
</evidence>
<dbReference type="EMBL" id="MU005775">
    <property type="protein sequence ID" value="KAF2706849.1"/>
    <property type="molecule type" value="Genomic_DNA"/>
</dbReference>
<protein>
    <recommendedName>
        <fullName evidence="2">DUF7905 domain-containing protein</fullName>
    </recommendedName>
</protein>
<dbReference type="Pfam" id="PF25482">
    <property type="entry name" value="DUF7905"/>
    <property type="match status" value="1"/>
</dbReference>
<dbReference type="InterPro" id="IPR057227">
    <property type="entry name" value="DUF7905"/>
</dbReference>